<proteinExistence type="inferred from homology"/>
<keyword evidence="3" id="KW-0472">Membrane</keyword>
<evidence type="ECO:0000313" key="5">
    <source>
        <dbReference type="EMBL" id="RZH32215.1"/>
    </source>
</evidence>
<evidence type="ECO:0000256" key="3">
    <source>
        <dbReference type="SAM" id="Phobius"/>
    </source>
</evidence>
<keyword evidence="3" id="KW-1133">Transmembrane helix</keyword>
<dbReference type="SUPFAM" id="SSF111369">
    <property type="entry name" value="HlyD-like secretion proteins"/>
    <property type="match status" value="2"/>
</dbReference>
<evidence type="ECO:0000256" key="1">
    <source>
        <dbReference type="ARBA" id="ARBA00009477"/>
    </source>
</evidence>
<keyword evidence="2" id="KW-0175">Coiled coil</keyword>
<dbReference type="PRINTS" id="PR01490">
    <property type="entry name" value="RTXTOXIND"/>
</dbReference>
<organism evidence="5 6">
    <name type="scientific">Acinetobacter pittii</name>
    <name type="common">Acinetobacter genomosp. 3</name>
    <dbReference type="NCBI Taxonomy" id="48296"/>
    <lineage>
        <taxon>Bacteria</taxon>
        <taxon>Pseudomonadati</taxon>
        <taxon>Pseudomonadota</taxon>
        <taxon>Gammaproteobacteria</taxon>
        <taxon>Moraxellales</taxon>
        <taxon>Moraxellaceae</taxon>
        <taxon>Acinetobacter</taxon>
        <taxon>Acinetobacter calcoaceticus/baumannii complex</taxon>
    </lineage>
</organism>
<sequence length="361" mass="40052">MSTLEAQDTTRIEPPKLTKVQFLKKHWVMAIAFIIVLASILWVLKLIFLPSSVVETDDARVDVEYSTIAPKVSGNIEEIYIKDHQTVKKGQLLARIDARDYQAALAEAESNYAKAQADLSEAMLAVDRQPTVIRETEAQLRKVEAGIKLTKDNTARYEQLQALGAESRLITQQSKTTLTEQYADLDSSKEKVIDAQYQLNQYKIQVQAKQAALKQAQAALDKAKLNLSYTEVRAPIDGMIGQKSANIGNFVSAGNPLMVVVPLDQVYVEANFREIELKKIKIGQPVNVYVDAYNVELKGVVDSFSPSTGAFFSPISATNATGNFTKIVQRLPLRIKLIENQKDVKLLRPGLSVLVSIDTTK</sequence>
<dbReference type="InterPro" id="IPR050739">
    <property type="entry name" value="MFP"/>
</dbReference>
<name>A0AAE8GDK3_ACIPI</name>
<feature type="coiled-coil region" evidence="2">
    <location>
        <begin position="98"/>
        <end position="153"/>
    </location>
</feature>
<comment type="similarity">
    <text evidence="1">Belongs to the membrane fusion protein (MFP) (TC 8.A.1) family.</text>
</comment>
<feature type="domain" description="Multidrug resistance protein MdtA-like barrel-sandwich hybrid" evidence="4">
    <location>
        <begin position="66"/>
        <end position="261"/>
    </location>
</feature>
<gene>
    <name evidence="5" type="ORF">EXD98_03090</name>
</gene>
<dbReference type="Gene3D" id="2.40.50.100">
    <property type="match status" value="1"/>
</dbReference>
<dbReference type="EMBL" id="SGTH01000001">
    <property type="protein sequence ID" value="RZH32215.1"/>
    <property type="molecule type" value="Genomic_DNA"/>
</dbReference>
<keyword evidence="3" id="KW-0812">Transmembrane</keyword>
<evidence type="ECO:0000259" key="4">
    <source>
        <dbReference type="Pfam" id="PF25917"/>
    </source>
</evidence>
<dbReference type="AlphaFoldDB" id="A0AAE8GDK3"/>
<dbReference type="Pfam" id="PF25917">
    <property type="entry name" value="BSH_RND"/>
    <property type="match status" value="1"/>
</dbReference>
<dbReference type="RefSeq" id="WP_130172590.1">
    <property type="nucleotide sequence ID" value="NZ_SGTH01000001.1"/>
</dbReference>
<dbReference type="PANTHER" id="PTHR30386">
    <property type="entry name" value="MEMBRANE FUSION SUBUNIT OF EMRAB-TOLC MULTIDRUG EFFLUX PUMP"/>
    <property type="match status" value="1"/>
</dbReference>
<protein>
    <submittedName>
        <fullName evidence="5">HlyD family secretion protein</fullName>
    </submittedName>
</protein>
<feature type="coiled-coil region" evidence="2">
    <location>
        <begin position="199"/>
        <end position="226"/>
    </location>
</feature>
<dbReference type="Gene3D" id="2.40.30.170">
    <property type="match status" value="1"/>
</dbReference>
<dbReference type="InterPro" id="IPR058625">
    <property type="entry name" value="MdtA-like_BSH"/>
</dbReference>
<comment type="caution">
    <text evidence="5">The sequence shown here is derived from an EMBL/GenBank/DDBJ whole genome shotgun (WGS) entry which is preliminary data.</text>
</comment>
<reference evidence="5 6" key="1">
    <citation type="submission" date="2019-02" db="EMBL/GenBank/DDBJ databases">
        <title>The Batch Genome Submission of Acinetobacter spp. strains.</title>
        <authorList>
            <person name="Qin J."/>
            <person name="Hu Y."/>
            <person name="Ye H."/>
            <person name="Wei L."/>
            <person name="Feng Y."/>
            <person name="Zong Z."/>
        </authorList>
    </citation>
    <scope>NUCLEOTIDE SEQUENCE [LARGE SCALE GENOMIC DNA]</scope>
    <source>
        <strain evidence="5 6">WCHAP100012</strain>
    </source>
</reference>
<dbReference type="PANTHER" id="PTHR30386:SF24">
    <property type="entry name" value="MULTIDRUG RESISTANCE EFFLUX PUMP"/>
    <property type="match status" value="1"/>
</dbReference>
<evidence type="ECO:0000256" key="2">
    <source>
        <dbReference type="SAM" id="Coils"/>
    </source>
</evidence>
<dbReference type="Proteomes" id="UP000294065">
    <property type="component" value="Unassembled WGS sequence"/>
</dbReference>
<accession>A0AAE8GDK3</accession>
<evidence type="ECO:0000313" key="6">
    <source>
        <dbReference type="Proteomes" id="UP000294065"/>
    </source>
</evidence>
<dbReference type="GO" id="GO:0055085">
    <property type="term" value="P:transmembrane transport"/>
    <property type="evidence" value="ECO:0007669"/>
    <property type="project" value="InterPro"/>
</dbReference>
<feature type="transmembrane region" description="Helical" evidence="3">
    <location>
        <begin position="27"/>
        <end position="48"/>
    </location>
</feature>